<evidence type="ECO:0000256" key="5">
    <source>
        <dbReference type="ARBA" id="ARBA00022917"/>
    </source>
</evidence>
<dbReference type="KEGG" id="cbar:PATL70BA_0081"/>
<dbReference type="Pfam" id="PF00009">
    <property type="entry name" value="GTP_EFTU"/>
    <property type="match status" value="1"/>
</dbReference>
<dbReference type="PROSITE" id="PS01176">
    <property type="entry name" value="IF2"/>
    <property type="match status" value="1"/>
</dbReference>
<dbReference type="InterPro" id="IPR023115">
    <property type="entry name" value="TIF_IF2_dom3"/>
</dbReference>
<dbReference type="PANTHER" id="PTHR43381">
    <property type="entry name" value="TRANSLATION INITIATION FACTOR IF-2-RELATED"/>
    <property type="match status" value="1"/>
</dbReference>
<evidence type="ECO:0000256" key="3">
    <source>
        <dbReference type="ARBA" id="ARBA00022540"/>
    </source>
</evidence>
<feature type="binding site" evidence="8">
    <location>
        <begin position="188"/>
        <end position="195"/>
    </location>
    <ligand>
        <name>GTP</name>
        <dbReference type="ChEBI" id="CHEBI:37565"/>
    </ligand>
</feature>
<dbReference type="FunFam" id="3.40.50.10050:FF:000001">
    <property type="entry name" value="Translation initiation factor IF-2"/>
    <property type="match status" value="1"/>
</dbReference>
<keyword evidence="3 8" id="KW-0396">Initiation factor</keyword>
<sequence>MSKIRVYELAKELDVTNKALIEVLRNLKVDIKNHMSSLTEEEYNVILDHYKKDKKEDEGSKSEEENVVETVEDETQKKTNKKRHKNVEEIIEEKEFIELPENVMVSLLADKLELQVSDIIKILMNRGIMATANQEIPFELAEEIAMEHEMLVVREPEKDLVELFFEDKDLEEREEDLIKRSPVVVVMGHVDHGKTSLLDALRESNVTEKEHGGITQHIGASVVSLDSGETITFLDTPGHEAFTAMRLRGAMATDIAILVVAADDGVMPQTVEAINHAKAAGVQIIVAVNKIDKPGANPDRVLQELVEYGLIAEAWGGDTICVQVSALERTNLEELLEMIVLVAEVEDYKANPKRKAKGTIIEAQLDKGRGPVATVLIQNGTLSVGDAIIAGPAYGRIRAMIDDKGRRVKSAGPSTPVEILGLSEVPTAGDAFFTAKDEKQARQLANKVVDQSREKMIQTTPQKVTLDDLFHQIQVGEMKELNVIVKADVQGSVEAVKQSLMKLSNEEVVIRVLHGGVGAVTETDVMLASASNAIIIGFNVRPEASASAAADREQIDLRLYRVIYNAIEDIQAAMTGMLDPIYEEKVLGHIEIRQTFKVSGVGTIGGGFVLDGKVVRNSSVRLVRDGIVIFEGALASLKRFKDDVKEVNTGYECGVMLDKYNDLREGDIVEAFAMVEIPRK</sequence>
<dbReference type="FunFam" id="2.40.30.10:FF:000008">
    <property type="entry name" value="Translation initiation factor IF-2"/>
    <property type="match status" value="1"/>
</dbReference>
<proteinExistence type="inferred from homology"/>
<comment type="similarity">
    <text evidence="1 8 9">Belongs to the TRAFAC class translation factor GTPase superfamily. Classic translation factor GTPase family. IF-2 subfamily.</text>
</comment>
<feature type="domain" description="Tr-type G" evidence="11">
    <location>
        <begin position="179"/>
        <end position="353"/>
    </location>
</feature>
<dbReference type="InterPro" id="IPR036925">
    <property type="entry name" value="TIF_IF2_dom3_sf"/>
</dbReference>
<organism evidence="12 13">
    <name type="scientific">Petrocella atlantisensis</name>
    <dbReference type="NCBI Taxonomy" id="2173034"/>
    <lineage>
        <taxon>Bacteria</taxon>
        <taxon>Bacillati</taxon>
        <taxon>Bacillota</taxon>
        <taxon>Clostridia</taxon>
        <taxon>Lachnospirales</taxon>
        <taxon>Vallitaleaceae</taxon>
        <taxon>Petrocella</taxon>
    </lineage>
</organism>
<dbReference type="InterPro" id="IPR000178">
    <property type="entry name" value="TF_IF2_bacterial-like"/>
</dbReference>
<dbReference type="CDD" id="cd03692">
    <property type="entry name" value="mtIF2_IVc"/>
    <property type="match status" value="1"/>
</dbReference>
<evidence type="ECO:0000313" key="13">
    <source>
        <dbReference type="Proteomes" id="UP000279029"/>
    </source>
</evidence>
<dbReference type="FunFam" id="2.40.30.10:FF:000007">
    <property type="entry name" value="Translation initiation factor IF-2"/>
    <property type="match status" value="1"/>
</dbReference>
<comment type="function">
    <text evidence="7 8 9">One of the essential components for the initiation of protein synthesis. Protects formylmethionyl-tRNA from spontaneous hydrolysis and promotes its binding to the 30S ribosomal subunits. Also involved in the hydrolysis of GTP during the formation of the 70S ribosomal complex.</text>
</comment>
<evidence type="ECO:0000256" key="8">
    <source>
        <dbReference type="HAMAP-Rule" id="MF_00100"/>
    </source>
</evidence>
<dbReference type="GO" id="GO:0005525">
    <property type="term" value="F:GTP binding"/>
    <property type="evidence" value="ECO:0007669"/>
    <property type="project" value="UniProtKB-KW"/>
</dbReference>
<dbReference type="InterPro" id="IPR009000">
    <property type="entry name" value="Transl_B-barrel_sf"/>
</dbReference>
<dbReference type="SUPFAM" id="SSF52540">
    <property type="entry name" value="P-loop containing nucleoside triphosphate hydrolases"/>
    <property type="match status" value="1"/>
</dbReference>
<evidence type="ECO:0000256" key="10">
    <source>
        <dbReference type="SAM" id="MobiDB-lite"/>
    </source>
</evidence>
<evidence type="ECO:0000256" key="6">
    <source>
        <dbReference type="ARBA" id="ARBA00023134"/>
    </source>
</evidence>
<dbReference type="NCBIfam" id="TIGR00487">
    <property type="entry name" value="IF-2"/>
    <property type="match status" value="1"/>
</dbReference>
<keyword evidence="5 8" id="KW-0648">Protein biosynthesis</keyword>
<dbReference type="Gene3D" id="3.40.50.10050">
    <property type="entry name" value="Translation initiation factor IF- 2, domain 3"/>
    <property type="match status" value="1"/>
</dbReference>
<name>A0A3P7NX83_9FIRM</name>
<dbReference type="EMBL" id="LR130778">
    <property type="protein sequence ID" value="VDN45920.1"/>
    <property type="molecule type" value="Genomic_DNA"/>
</dbReference>
<dbReference type="InterPro" id="IPR015760">
    <property type="entry name" value="TIF_IF2"/>
</dbReference>
<dbReference type="Gene3D" id="1.10.10.2480">
    <property type="match status" value="1"/>
</dbReference>
<dbReference type="InterPro" id="IPR000795">
    <property type="entry name" value="T_Tr_GTP-bd_dom"/>
</dbReference>
<dbReference type="AlphaFoldDB" id="A0A3P7NX83"/>
<dbReference type="InterPro" id="IPR005225">
    <property type="entry name" value="Small_GTP-bd"/>
</dbReference>
<dbReference type="RefSeq" id="WP_125135510.1">
    <property type="nucleotide sequence ID" value="NZ_LR130778.1"/>
</dbReference>
<feature type="region of interest" description="Disordered" evidence="10">
    <location>
        <begin position="53"/>
        <end position="72"/>
    </location>
</feature>
<dbReference type="Pfam" id="PF11987">
    <property type="entry name" value="IF-2"/>
    <property type="match status" value="1"/>
</dbReference>
<dbReference type="PROSITE" id="PS51722">
    <property type="entry name" value="G_TR_2"/>
    <property type="match status" value="1"/>
</dbReference>
<evidence type="ECO:0000256" key="1">
    <source>
        <dbReference type="ARBA" id="ARBA00007733"/>
    </source>
</evidence>
<dbReference type="InterPro" id="IPR027417">
    <property type="entry name" value="P-loop_NTPase"/>
</dbReference>
<dbReference type="Gene3D" id="3.40.50.300">
    <property type="entry name" value="P-loop containing nucleotide triphosphate hydrolases"/>
    <property type="match status" value="1"/>
</dbReference>
<dbReference type="SUPFAM" id="SSF50447">
    <property type="entry name" value="Translation proteins"/>
    <property type="match status" value="2"/>
</dbReference>
<dbReference type="GO" id="GO:0005829">
    <property type="term" value="C:cytosol"/>
    <property type="evidence" value="ECO:0007669"/>
    <property type="project" value="TreeGrafter"/>
</dbReference>
<dbReference type="Gene3D" id="2.40.30.10">
    <property type="entry name" value="Translation factors"/>
    <property type="match status" value="2"/>
</dbReference>
<evidence type="ECO:0000256" key="7">
    <source>
        <dbReference type="ARBA" id="ARBA00025162"/>
    </source>
</evidence>
<dbReference type="OrthoDB" id="9811804at2"/>
<feature type="binding site" evidence="8">
    <location>
        <begin position="289"/>
        <end position="292"/>
    </location>
    <ligand>
        <name>GTP</name>
        <dbReference type="ChEBI" id="CHEBI:37565"/>
    </ligand>
</feature>
<dbReference type="SUPFAM" id="SSF52156">
    <property type="entry name" value="Initiation factor IF2/eIF5b, domain 3"/>
    <property type="match status" value="1"/>
</dbReference>
<comment type="caution">
    <text evidence="8">Lacks conserved residue(s) required for the propagation of feature annotation.</text>
</comment>
<keyword evidence="6 8" id="KW-0342">GTP-binding</keyword>
<keyword evidence="4 8" id="KW-0547">Nucleotide-binding</keyword>
<dbReference type="GO" id="GO:0003924">
    <property type="term" value="F:GTPase activity"/>
    <property type="evidence" value="ECO:0007669"/>
    <property type="project" value="UniProtKB-UniRule"/>
</dbReference>
<feature type="binding site" evidence="8">
    <location>
        <begin position="235"/>
        <end position="239"/>
    </location>
    <ligand>
        <name>GTP</name>
        <dbReference type="ChEBI" id="CHEBI:37565"/>
    </ligand>
</feature>
<dbReference type="CDD" id="cd03702">
    <property type="entry name" value="IF2_mtIF2_II"/>
    <property type="match status" value="1"/>
</dbReference>
<protein>
    <recommendedName>
        <fullName evidence="2 8">Translation initiation factor IF-2</fullName>
    </recommendedName>
</protein>
<dbReference type="GO" id="GO:0003743">
    <property type="term" value="F:translation initiation factor activity"/>
    <property type="evidence" value="ECO:0007669"/>
    <property type="project" value="UniProtKB-UniRule"/>
</dbReference>
<evidence type="ECO:0000259" key="11">
    <source>
        <dbReference type="PROSITE" id="PS51722"/>
    </source>
</evidence>
<dbReference type="Pfam" id="PF04760">
    <property type="entry name" value="IF2_N"/>
    <property type="match status" value="2"/>
</dbReference>
<dbReference type="PANTHER" id="PTHR43381:SF5">
    <property type="entry name" value="TR-TYPE G DOMAIN-CONTAINING PROTEIN"/>
    <property type="match status" value="1"/>
</dbReference>
<feature type="compositionally biased region" description="Basic and acidic residues" evidence="10">
    <location>
        <begin position="53"/>
        <end position="64"/>
    </location>
</feature>
<dbReference type="Proteomes" id="UP000279029">
    <property type="component" value="Chromosome"/>
</dbReference>
<dbReference type="Pfam" id="PF22042">
    <property type="entry name" value="EF-G_D2"/>
    <property type="match status" value="1"/>
</dbReference>
<keyword evidence="8" id="KW-0963">Cytoplasm</keyword>
<dbReference type="CDD" id="cd01887">
    <property type="entry name" value="IF2_eIF5B"/>
    <property type="match status" value="1"/>
</dbReference>
<dbReference type="HAMAP" id="MF_00100_B">
    <property type="entry name" value="IF_2_B"/>
    <property type="match status" value="1"/>
</dbReference>
<dbReference type="NCBIfam" id="TIGR00231">
    <property type="entry name" value="small_GTP"/>
    <property type="match status" value="1"/>
</dbReference>
<evidence type="ECO:0000313" key="12">
    <source>
        <dbReference type="EMBL" id="VDN45920.1"/>
    </source>
</evidence>
<reference evidence="12 13" key="1">
    <citation type="submission" date="2018-09" db="EMBL/GenBank/DDBJ databases">
        <authorList>
            <person name="Postec A."/>
        </authorList>
    </citation>
    <scope>NUCLEOTIDE SEQUENCE [LARGE SCALE GENOMIC DNA]</scope>
    <source>
        <strain evidence="12">70B-A</strain>
    </source>
</reference>
<evidence type="ECO:0000256" key="4">
    <source>
        <dbReference type="ARBA" id="ARBA00022741"/>
    </source>
</evidence>
<comment type="subcellular location">
    <subcellularLocation>
        <location evidence="8">Cytoplasm</location>
    </subcellularLocation>
</comment>
<dbReference type="InterPro" id="IPR044145">
    <property type="entry name" value="IF2_II"/>
</dbReference>
<dbReference type="FunFam" id="3.40.50.300:FF:000019">
    <property type="entry name" value="Translation initiation factor IF-2"/>
    <property type="match status" value="1"/>
</dbReference>
<evidence type="ECO:0000256" key="9">
    <source>
        <dbReference type="RuleBase" id="RU000644"/>
    </source>
</evidence>
<evidence type="ECO:0000256" key="2">
    <source>
        <dbReference type="ARBA" id="ARBA00020675"/>
    </source>
</evidence>
<dbReference type="InterPro" id="IPR006847">
    <property type="entry name" value="IF2_N"/>
</dbReference>
<accession>A0A3P7NX83</accession>
<gene>
    <name evidence="8 12" type="primary">infB</name>
    <name evidence="12" type="ORF">PATL70BA_0081</name>
</gene>
<keyword evidence="13" id="KW-1185">Reference proteome</keyword>
<dbReference type="InterPro" id="IPR053905">
    <property type="entry name" value="EF-G-like_DII"/>
</dbReference>